<feature type="region of interest" description="Disordered" evidence="4">
    <location>
        <begin position="372"/>
        <end position="587"/>
    </location>
</feature>
<keyword evidence="3" id="KW-0539">Nucleus</keyword>
<dbReference type="PANTHER" id="PTHR13026:SF2">
    <property type="entry name" value="RIBOSOMAL RNA PROCESSING PROTEIN 1 HOMOLOG B"/>
    <property type="match status" value="1"/>
</dbReference>
<evidence type="ECO:0000313" key="6">
    <source>
        <dbReference type="Proteomes" id="UP001488838"/>
    </source>
</evidence>
<dbReference type="Proteomes" id="UP001488838">
    <property type="component" value="Unassembled WGS sequence"/>
</dbReference>
<reference evidence="5 6" key="1">
    <citation type="journal article" date="2023" name="bioRxiv">
        <title>Conserved and derived expression patterns and positive selection on dental genes reveal complex evolutionary context of ever-growing rodent molars.</title>
        <authorList>
            <person name="Calamari Z.T."/>
            <person name="Song A."/>
            <person name="Cohen E."/>
            <person name="Akter M."/>
            <person name="Roy R.D."/>
            <person name="Hallikas O."/>
            <person name="Christensen M.M."/>
            <person name="Li P."/>
            <person name="Marangoni P."/>
            <person name="Jernvall J."/>
            <person name="Klein O.D."/>
        </authorList>
    </citation>
    <scope>NUCLEOTIDE SEQUENCE [LARGE SCALE GENOMIC DNA]</scope>
    <source>
        <strain evidence="5">V071</strain>
    </source>
</reference>
<dbReference type="PANTHER" id="PTHR13026">
    <property type="entry name" value="NNP-1 PROTEIN NOVEL NUCLEAR PROTEIN 1 NOP52"/>
    <property type="match status" value="1"/>
</dbReference>
<evidence type="ECO:0000256" key="3">
    <source>
        <dbReference type="ARBA" id="ARBA00023242"/>
    </source>
</evidence>
<organism evidence="5 6">
    <name type="scientific">Myodes glareolus</name>
    <name type="common">Bank vole</name>
    <name type="synonym">Clethrionomys glareolus</name>
    <dbReference type="NCBI Taxonomy" id="447135"/>
    <lineage>
        <taxon>Eukaryota</taxon>
        <taxon>Metazoa</taxon>
        <taxon>Chordata</taxon>
        <taxon>Craniata</taxon>
        <taxon>Vertebrata</taxon>
        <taxon>Euteleostomi</taxon>
        <taxon>Mammalia</taxon>
        <taxon>Eutheria</taxon>
        <taxon>Euarchontoglires</taxon>
        <taxon>Glires</taxon>
        <taxon>Rodentia</taxon>
        <taxon>Myomorpha</taxon>
        <taxon>Muroidea</taxon>
        <taxon>Cricetidae</taxon>
        <taxon>Arvicolinae</taxon>
        <taxon>Myodes</taxon>
    </lineage>
</organism>
<feature type="compositionally biased region" description="Polar residues" evidence="4">
    <location>
        <begin position="619"/>
        <end position="634"/>
    </location>
</feature>
<sequence>MAPAMQSAELQFAQRLASSEKGVRDRAVRKLRQYLSARTQSDTGSFSQDELLKIWRGLFYCMWVQDEPLLQEELAGIISQLIHVVNSSEAQHLFLQTFWQTMNREWEETTDELQLGKYCLLIHLVLRQSFEVLKRKAWEESQIKLFLDILMKEILSPESRSSDGVRAHLIDAYLDELSIVGGRELLADQNLKFIDPFCRIAAKTKDHALVQTIARNVFEVIIDQSAFVPEETVEEQRTKVGDSDLSAQETPADKLVCGRAVSGKKAGDLQLKSNVQFNSFPWDCLAAVSTKPPYQNLRQKVNTFVSTHLDMWFSRACWKQEWFDLNAVADRLLEMANSKSTPPFNRKRLFRLIRKFQNPSEGNSAQLSLAQDVSADENGQALSQRKHRKKRKKLLERAASDKEKGNTVSLDGEEDNGGNIPKRKRKKKKKSHFQAETQDLGAVNTPPAESTDLEPNTAKRQTPQGPMTGPAAEPAASIKENSSEPTPIFPTHKKRKRPRKKSLRAQRELWKSTPLSQEGVAENDPSGDHPRRSAAQVSSSEGVQRKRKRKLGAVPVDSGGLTVQKTGTPTSSSKEKDSQTTLPQCKRPQKKTVSCSLDLSDLSSQKTAILKKRKKMKLMSNSEHNGVAESSTEQIPALESNRTLKKPLKTEDDFVKFDTHVLPKPLFFRKAKSSSAIRPQSPAIQLNKTPSSSKKVTFGLNRNMTAEFKKTDKSILVSPTGLSRVAFNPEQRPLHGVLKTPTSSPASTPISTMKLLATTPKRRPRAADFF</sequence>
<evidence type="ECO:0008006" key="7">
    <source>
        <dbReference type="Google" id="ProtNLM"/>
    </source>
</evidence>
<evidence type="ECO:0000256" key="1">
    <source>
        <dbReference type="ARBA" id="ARBA00004123"/>
    </source>
</evidence>
<comment type="subcellular location">
    <subcellularLocation>
        <location evidence="1">Nucleus</location>
    </subcellularLocation>
</comment>
<dbReference type="EMBL" id="JBBHLL010000118">
    <property type="protein sequence ID" value="KAK7814903.1"/>
    <property type="molecule type" value="Genomic_DNA"/>
</dbReference>
<feature type="compositionally biased region" description="Basic residues" evidence="4">
    <location>
        <begin position="421"/>
        <end position="432"/>
    </location>
</feature>
<proteinExistence type="inferred from homology"/>
<feature type="compositionally biased region" description="Basic residues" evidence="4">
    <location>
        <begin position="384"/>
        <end position="394"/>
    </location>
</feature>
<evidence type="ECO:0000313" key="5">
    <source>
        <dbReference type="EMBL" id="KAK7814903.1"/>
    </source>
</evidence>
<feature type="compositionally biased region" description="Basic residues" evidence="4">
    <location>
        <begin position="491"/>
        <end position="504"/>
    </location>
</feature>
<gene>
    <name evidence="5" type="ORF">U0070_026404</name>
</gene>
<dbReference type="GO" id="GO:0030688">
    <property type="term" value="C:preribosome, small subunit precursor"/>
    <property type="evidence" value="ECO:0007669"/>
    <property type="project" value="InterPro"/>
</dbReference>
<feature type="compositionally biased region" description="Basic and acidic residues" evidence="4">
    <location>
        <begin position="395"/>
        <end position="405"/>
    </location>
</feature>
<comment type="caution">
    <text evidence="5">The sequence shown here is derived from an EMBL/GenBank/DDBJ whole genome shotgun (WGS) entry which is preliminary data.</text>
</comment>
<dbReference type="GO" id="GO:0006364">
    <property type="term" value="P:rRNA processing"/>
    <property type="evidence" value="ECO:0007669"/>
    <property type="project" value="InterPro"/>
</dbReference>
<evidence type="ECO:0000256" key="2">
    <source>
        <dbReference type="ARBA" id="ARBA00006374"/>
    </source>
</evidence>
<comment type="similarity">
    <text evidence="2">Belongs to the RRP1 family.</text>
</comment>
<accession>A0AAW0ILB6</accession>
<dbReference type="InterPro" id="IPR010301">
    <property type="entry name" value="RRP1"/>
</dbReference>
<dbReference type="Pfam" id="PF05997">
    <property type="entry name" value="Nop52"/>
    <property type="match status" value="1"/>
</dbReference>
<dbReference type="AlphaFoldDB" id="A0AAW0ILB6"/>
<keyword evidence="6" id="KW-1185">Reference proteome</keyword>
<evidence type="ECO:0000256" key="4">
    <source>
        <dbReference type="SAM" id="MobiDB-lite"/>
    </source>
</evidence>
<name>A0AAW0ILB6_MYOGA</name>
<protein>
    <recommendedName>
        <fullName evidence="7">Ribosomal RNA processing protein 1 homolog B</fullName>
    </recommendedName>
</protein>
<feature type="region of interest" description="Disordered" evidence="4">
    <location>
        <begin position="612"/>
        <end position="634"/>
    </location>
</feature>
<dbReference type="GO" id="GO:0005634">
    <property type="term" value="C:nucleus"/>
    <property type="evidence" value="ECO:0007669"/>
    <property type="project" value="UniProtKB-SubCell"/>
</dbReference>
<feature type="compositionally biased region" description="Polar residues" evidence="4">
    <location>
        <begin position="561"/>
        <end position="572"/>
    </location>
</feature>